<dbReference type="AlphaFoldDB" id="K1PGZ2"/>
<dbReference type="PANTHER" id="PTHR45080">
    <property type="entry name" value="CONTACTIN 5"/>
    <property type="match status" value="1"/>
</dbReference>
<dbReference type="InterPro" id="IPR013098">
    <property type="entry name" value="Ig_I-set"/>
</dbReference>
<protein>
    <submittedName>
        <fullName evidence="3">Hemicentin-1</fullName>
    </submittedName>
</protein>
<dbReference type="SUPFAM" id="SSF48726">
    <property type="entry name" value="Immunoglobulin"/>
    <property type="match status" value="4"/>
</dbReference>
<reference evidence="3" key="1">
    <citation type="journal article" date="2012" name="Nature">
        <title>The oyster genome reveals stress adaptation and complexity of shell formation.</title>
        <authorList>
            <person name="Zhang G."/>
            <person name="Fang X."/>
            <person name="Guo X."/>
            <person name="Li L."/>
            <person name="Luo R."/>
            <person name="Xu F."/>
            <person name="Yang P."/>
            <person name="Zhang L."/>
            <person name="Wang X."/>
            <person name="Qi H."/>
            <person name="Xiong Z."/>
            <person name="Que H."/>
            <person name="Xie Y."/>
            <person name="Holland P.W."/>
            <person name="Paps J."/>
            <person name="Zhu Y."/>
            <person name="Wu F."/>
            <person name="Chen Y."/>
            <person name="Wang J."/>
            <person name="Peng C."/>
            <person name="Meng J."/>
            <person name="Yang L."/>
            <person name="Liu J."/>
            <person name="Wen B."/>
            <person name="Zhang N."/>
            <person name="Huang Z."/>
            <person name="Zhu Q."/>
            <person name="Feng Y."/>
            <person name="Mount A."/>
            <person name="Hedgecock D."/>
            <person name="Xu Z."/>
            <person name="Liu Y."/>
            <person name="Domazet-Loso T."/>
            <person name="Du Y."/>
            <person name="Sun X."/>
            <person name="Zhang S."/>
            <person name="Liu B."/>
            <person name="Cheng P."/>
            <person name="Jiang X."/>
            <person name="Li J."/>
            <person name="Fan D."/>
            <person name="Wang W."/>
            <person name="Fu W."/>
            <person name="Wang T."/>
            <person name="Wang B."/>
            <person name="Zhang J."/>
            <person name="Peng Z."/>
            <person name="Li Y."/>
            <person name="Li N."/>
            <person name="Wang J."/>
            <person name="Chen M."/>
            <person name="He Y."/>
            <person name="Tan F."/>
            <person name="Song X."/>
            <person name="Zheng Q."/>
            <person name="Huang R."/>
            <person name="Yang H."/>
            <person name="Du X."/>
            <person name="Chen L."/>
            <person name="Yang M."/>
            <person name="Gaffney P.M."/>
            <person name="Wang S."/>
            <person name="Luo L."/>
            <person name="She Z."/>
            <person name="Ming Y."/>
            <person name="Huang W."/>
            <person name="Zhang S."/>
            <person name="Huang B."/>
            <person name="Zhang Y."/>
            <person name="Qu T."/>
            <person name="Ni P."/>
            <person name="Miao G."/>
            <person name="Wang J."/>
            <person name="Wang Q."/>
            <person name="Steinberg C.E."/>
            <person name="Wang H."/>
            <person name="Li N."/>
            <person name="Qian L."/>
            <person name="Zhang G."/>
            <person name="Li Y."/>
            <person name="Yang H."/>
            <person name="Liu X."/>
            <person name="Wang J."/>
            <person name="Yin Y."/>
            <person name="Wang J."/>
        </authorList>
    </citation>
    <scope>NUCLEOTIDE SEQUENCE [LARGE SCALE GENOMIC DNA]</scope>
    <source>
        <strain evidence="3">05x7-T-G4-1.051#20</strain>
    </source>
</reference>
<dbReference type="InterPro" id="IPR003599">
    <property type="entry name" value="Ig_sub"/>
</dbReference>
<dbReference type="HOGENOM" id="CLU_487676_0_0_1"/>
<evidence type="ECO:0000256" key="2">
    <source>
        <dbReference type="ARBA" id="ARBA00023157"/>
    </source>
</evidence>
<sequence>MKSAKGLWGAKWTENSWLAKMIKHDQLKKCSVLPPGQPIYKEFDVSLLYTLIRNLCSSFKPTQGWGTEPKTTDMQDGDDIERLRLFRNNYYGHADSTKLPDGDFENLWKELKSVIKRLQTKTWCKTNYEEELKKVENQRFTSRNLEMYKSYLEVTLRLWKQAEGKDDPEVSLRGSNEVLCGNKARFELEVKHADPTDYKVTWYKSKGKSKEQIETRDEKYIGSSDEQLIINVVCIEDEGYYEADLSRESNGNTLIVSNKIHLIPKGEKPHFEECKVTTGREGITIHYNYRVPEKLPKVQEIKWTKNGAQLDCGGDKYKGGGLNDKSFTITSPAEDDRGTYSCTVRNPVGSETKNFEFDVPKATIPTILTVCYGSETIFNPEVVSCPLPDGVRWQKSKFDENERFECIDINEAKYFGSCLDPESPKLVITKSTFEDMPYYRLLIWNKIGERYSNTTHLNVTGRAPHVSTGHEIKDIVKPWSLRLIGKVFVYDQSPTIDTFYWTKDGKKIKNLEGGDKYSEGSTEDPSLFIQNVNPHDVGTYRLTAINAVGSNESNIVLGK</sequence>
<proteinExistence type="predicted"/>
<keyword evidence="2" id="KW-1015">Disulfide bond</keyword>
<dbReference type="SMART" id="SM00409">
    <property type="entry name" value="IG"/>
    <property type="match status" value="4"/>
</dbReference>
<dbReference type="Pfam" id="PF18738">
    <property type="entry name" value="HEPN_DZIP3"/>
    <property type="match status" value="1"/>
</dbReference>
<dbReference type="InterPro" id="IPR041249">
    <property type="entry name" value="HEPN_DZIP3"/>
</dbReference>
<dbReference type="GO" id="GO:0007156">
    <property type="term" value="P:homophilic cell adhesion via plasma membrane adhesion molecules"/>
    <property type="evidence" value="ECO:0007669"/>
    <property type="project" value="TreeGrafter"/>
</dbReference>
<organism evidence="3">
    <name type="scientific">Magallana gigas</name>
    <name type="common">Pacific oyster</name>
    <name type="synonym">Crassostrea gigas</name>
    <dbReference type="NCBI Taxonomy" id="29159"/>
    <lineage>
        <taxon>Eukaryota</taxon>
        <taxon>Metazoa</taxon>
        <taxon>Spiralia</taxon>
        <taxon>Lophotrochozoa</taxon>
        <taxon>Mollusca</taxon>
        <taxon>Bivalvia</taxon>
        <taxon>Autobranchia</taxon>
        <taxon>Pteriomorphia</taxon>
        <taxon>Ostreida</taxon>
        <taxon>Ostreoidea</taxon>
        <taxon>Ostreidae</taxon>
        <taxon>Magallana</taxon>
    </lineage>
</organism>
<dbReference type="InterPro" id="IPR050958">
    <property type="entry name" value="Cell_Adh-Cytoskel_Orgn"/>
</dbReference>
<dbReference type="EMBL" id="JH817585">
    <property type="protein sequence ID" value="EKC20863.1"/>
    <property type="molecule type" value="Genomic_DNA"/>
</dbReference>
<dbReference type="InterPro" id="IPR013783">
    <property type="entry name" value="Ig-like_fold"/>
</dbReference>
<dbReference type="InterPro" id="IPR007110">
    <property type="entry name" value="Ig-like_dom"/>
</dbReference>
<gene>
    <name evidence="3" type="ORF">CGI_10005190</name>
</gene>
<dbReference type="Pfam" id="PF07679">
    <property type="entry name" value="I-set"/>
    <property type="match status" value="2"/>
</dbReference>
<dbReference type="InParanoid" id="K1PGZ2"/>
<evidence type="ECO:0000256" key="1">
    <source>
        <dbReference type="ARBA" id="ARBA00022729"/>
    </source>
</evidence>
<dbReference type="InterPro" id="IPR036179">
    <property type="entry name" value="Ig-like_dom_sf"/>
</dbReference>
<evidence type="ECO:0000313" key="3">
    <source>
        <dbReference type="EMBL" id="EKC20863.1"/>
    </source>
</evidence>
<keyword evidence="1" id="KW-0732">Signal</keyword>
<dbReference type="CDD" id="cd00096">
    <property type="entry name" value="Ig"/>
    <property type="match status" value="2"/>
</dbReference>
<accession>K1PGZ2</accession>
<name>K1PGZ2_MAGGI</name>
<dbReference type="GO" id="GO:0005886">
    <property type="term" value="C:plasma membrane"/>
    <property type="evidence" value="ECO:0007669"/>
    <property type="project" value="TreeGrafter"/>
</dbReference>
<dbReference type="PANTHER" id="PTHR45080:SF8">
    <property type="entry name" value="IG-LIKE DOMAIN-CONTAINING PROTEIN"/>
    <property type="match status" value="1"/>
</dbReference>
<dbReference type="PROSITE" id="PS50835">
    <property type="entry name" value="IG_LIKE"/>
    <property type="match status" value="1"/>
</dbReference>
<dbReference type="Gene3D" id="2.60.40.10">
    <property type="entry name" value="Immunoglobulins"/>
    <property type="match status" value="3"/>
</dbReference>